<evidence type="ECO:0000313" key="3">
    <source>
        <dbReference type="Proteomes" id="UP000326570"/>
    </source>
</evidence>
<dbReference type="Proteomes" id="UP000326570">
    <property type="component" value="Unassembled WGS sequence"/>
</dbReference>
<feature type="domain" description="Lipid/polyisoprenoid-binding YceI-like" evidence="1">
    <location>
        <begin position="44"/>
        <end position="180"/>
    </location>
</feature>
<dbReference type="SUPFAM" id="SSF101874">
    <property type="entry name" value="YceI-like"/>
    <property type="match status" value="1"/>
</dbReference>
<evidence type="ECO:0000313" key="2">
    <source>
        <dbReference type="EMBL" id="KAA9338918.1"/>
    </source>
</evidence>
<dbReference type="EMBL" id="VTWT01000004">
    <property type="protein sequence ID" value="KAA9338918.1"/>
    <property type="molecule type" value="Genomic_DNA"/>
</dbReference>
<dbReference type="Gene3D" id="2.40.128.110">
    <property type="entry name" value="Lipid/polyisoprenoid-binding, YceI-like"/>
    <property type="match status" value="1"/>
</dbReference>
<dbReference type="RefSeq" id="WP_150903552.1">
    <property type="nucleotide sequence ID" value="NZ_VTWT01000004.1"/>
</dbReference>
<organism evidence="2 3">
    <name type="scientific">Adhaeribacter soli</name>
    <dbReference type="NCBI Taxonomy" id="2607655"/>
    <lineage>
        <taxon>Bacteria</taxon>
        <taxon>Pseudomonadati</taxon>
        <taxon>Bacteroidota</taxon>
        <taxon>Cytophagia</taxon>
        <taxon>Cytophagales</taxon>
        <taxon>Hymenobacteraceae</taxon>
        <taxon>Adhaeribacter</taxon>
    </lineage>
</organism>
<dbReference type="AlphaFoldDB" id="A0A5N1IXS9"/>
<gene>
    <name evidence="2" type="ORF">F0P94_09000</name>
</gene>
<dbReference type="InterPro" id="IPR036761">
    <property type="entry name" value="TTHA0802/YceI-like_sf"/>
</dbReference>
<protein>
    <submittedName>
        <fullName evidence="2">YceI family protein</fullName>
    </submittedName>
</protein>
<keyword evidence="3" id="KW-1185">Reference proteome</keyword>
<dbReference type="InterPro" id="IPR007372">
    <property type="entry name" value="Lipid/polyisoprenoid-bd_YceI"/>
</dbReference>
<sequence>MIQSFALLGFLVWQFLATAPVKSLYLAKDATIHFKSDAPLELIEATSTKMKGVLKPDDQTFAFSVPNNTFEGFNSALQREHFNENYMESNKFQNSTFTGKIIEDVPYDTDGTYTVRAKGKLNVHGVEQERIIKATIQIKKGTITITSNFTVPLADHNITIPKIVYQKIAEEISVTVNAVFLPQS</sequence>
<accession>A0A5N1IXS9</accession>
<evidence type="ECO:0000259" key="1">
    <source>
        <dbReference type="Pfam" id="PF04264"/>
    </source>
</evidence>
<name>A0A5N1IXS9_9BACT</name>
<dbReference type="Pfam" id="PF04264">
    <property type="entry name" value="YceI"/>
    <property type="match status" value="1"/>
</dbReference>
<reference evidence="2 3" key="1">
    <citation type="submission" date="2019-09" db="EMBL/GenBank/DDBJ databases">
        <title>Genome sequence of Adhaeribacter sp. M2.</title>
        <authorList>
            <person name="Srinivasan S."/>
        </authorList>
    </citation>
    <scope>NUCLEOTIDE SEQUENCE [LARGE SCALE GENOMIC DNA]</scope>
    <source>
        <strain evidence="2 3">M2</strain>
    </source>
</reference>
<comment type="caution">
    <text evidence="2">The sequence shown here is derived from an EMBL/GenBank/DDBJ whole genome shotgun (WGS) entry which is preliminary data.</text>
</comment>
<proteinExistence type="predicted"/>